<accession>A0AAN6N995</accession>
<evidence type="ECO:0000313" key="2">
    <source>
        <dbReference type="Proteomes" id="UP001303473"/>
    </source>
</evidence>
<dbReference type="EMBL" id="MU853782">
    <property type="protein sequence ID" value="KAK3941536.1"/>
    <property type="molecule type" value="Genomic_DNA"/>
</dbReference>
<name>A0AAN6N995_9PEZI</name>
<comment type="caution">
    <text evidence="1">The sequence shown here is derived from an EMBL/GenBank/DDBJ whole genome shotgun (WGS) entry which is preliminary data.</text>
</comment>
<sequence>MASTTMDTGDISHLRFYPRCGICADTILRHERVIALFGNRDSTSYCGYTRPFPFPQSTLTITTVAGRLACRFPDCETCAASPEFVQIHFDCFEIFKQRCSVSASDALSRLWILAAWRDPWRGSPPIHLSAPMDDIRFCGLPLLCTLPLELLEMIRHYSRYSLLWRCIPVLQLAAYVSATDPEPLLTVPLRELLFWERGGQFERVTGSRSPLPTLRLTVDSAGISKVERLPGLPLYAGECSSRSAFILRDEASISEVVAQLKDGRLRLDVPARLGQLPIWNTPAPPSLTFCKVYPAERACQAFYAVEMDEIKGITFFFSFDDLCGIHIHRSEESCAMDTFARIFQQPFRRAVVWIYLPISKCDRVLVLGMREAVQAPHNRSILVRMERVGDIIIACRGDVKEVKDWLPPRRLPFAKPGPSPIEDHAYFSWAPLGGVASTLVFYDQRTGSCRGIVFHYQNGGSRAVGECRLHVDPAESVVRPARLCFRADSCPSRYHSTRNRMIDMVQVKFEQGAAPTNDAETDIDGWKSRPMKGLVKFWFYI</sequence>
<keyword evidence="2" id="KW-1185">Reference proteome</keyword>
<dbReference type="AlphaFoldDB" id="A0AAN6N995"/>
<evidence type="ECO:0000313" key="1">
    <source>
        <dbReference type="EMBL" id="KAK3941536.1"/>
    </source>
</evidence>
<proteinExistence type="predicted"/>
<protein>
    <submittedName>
        <fullName evidence="1">Uncharacterized protein</fullName>
    </submittedName>
</protein>
<reference evidence="2" key="1">
    <citation type="journal article" date="2023" name="Mol. Phylogenet. Evol.">
        <title>Genome-scale phylogeny and comparative genomics of the fungal order Sordariales.</title>
        <authorList>
            <person name="Hensen N."/>
            <person name="Bonometti L."/>
            <person name="Westerberg I."/>
            <person name="Brannstrom I.O."/>
            <person name="Guillou S."/>
            <person name="Cros-Aarteil S."/>
            <person name="Calhoun S."/>
            <person name="Haridas S."/>
            <person name="Kuo A."/>
            <person name="Mondo S."/>
            <person name="Pangilinan J."/>
            <person name="Riley R."/>
            <person name="LaButti K."/>
            <person name="Andreopoulos B."/>
            <person name="Lipzen A."/>
            <person name="Chen C."/>
            <person name="Yan M."/>
            <person name="Daum C."/>
            <person name="Ng V."/>
            <person name="Clum A."/>
            <person name="Steindorff A."/>
            <person name="Ohm R.A."/>
            <person name="Martin F."/>
            <person name="Silar P."/>
            <person name="Natvig D.O."/>
            <person name="Lalanne C."/>
            <person name="Gautier V."/>
            <person name="Ament-Velasquez S.L."/>
            <person name="Kruys A."/>
            <person name="Hutchinson M.I."/>
            <person name="Powell A.J."/>
            <person name="Barry K."/>
            <person name="Miller A.N."/>
            <person name="Grigoriev I.V."/>
            <person name="Debuchy R."/>
            <person name="Gladieux P."/>
            <person name="Hiltunen Thoren M."/>
            <person name="Johannesson H."/>
        </authorList>
    </citation>
    <scope>NUCLEOTIDE SEQUENCE [LARGE SCALE GENOMIC DNA]</scope>
    <source>
        <strain evidence="2">CBS 340.73</strain>
    </source>
</reference>
<dbReference type="Proteomes" id="UP001303473">
    <property type="component" value="Unassembled WGS sequence"/>
</dbReference>
<gene>
    <name evidence="1" type="ORF">QBC46DRAFT_430920</name>
</gene>
<organism evidence="1 2">
    <name type="scientific">Diplogelasinospora grovesii</name>
    <dbReference type="NCBI Taxonomy" id="303347"/>
    <lineage>
        <taxon>Eukaryota</taxon>
        <taxon>Fungi</taxon>
        <taxon>Dikarya</taxon>
        <taxon>Ascomycota</taxon>
        <taxon>Pezizomycotina</taxon>
        <taxon>Sordariomycetes</taxon>
        <taxon>Sordariomycetidae</taxon>
        <taxon>Sordariales</taxon>
        <taxon>Diplogelasinosporaceae</taxon>
        <taxon>Diplogelasinospora</taxon>
    </lineage>
</organism>